<evidence type="ECO:0000259" key="11">
    <source>
        <dbReference type="Pfam" id="PF02744"/>
    </source>
</evidence>
<sequence length="326" mass="37795">MPQLRKNIITGEWLILAPERAQRPDDYIRSGRMKRSDKSKCPFCPGGEAFKNSIKDAETENIYVVPNKYPAFVTSINGNDSKSYRVEDSFYFVKHALGGHEVINIKNHDLEPFQFSTSLTQELFEVFQNRYLFYKKDKINEYAMAIYNHGPESGATLDHPHAQLFVSSIVPNYILRELHGSENYYNTNGSCVFCDMVKHEHHERVRVLAENDDFILFTFFAARFPFEMWVLPKQHESQFEKVGKDVLKNLAIILNKVFVMLDKTLNDPPFNFFIHNLPNTMKSCSFYHWHIEITPRLSNYGGYELGSGNVIDIVAPEKAAEFLKKE</sequence>
<feature type="binding site" evidence="9">
    <location>
        <position position="159"/>
    </location>
    <ligand>
        <name>Zn(2+)</name>
        <dbReference type="ChEBI" id="CHEBI:29105"/>
    </ligand>
</feature>
<keyword evidence="6" id="KW-0119">Carbohydrate metabolism</keyword>
<evidence type="ECO:0000256" key="1">
    <source>
        <dbReference type="ARBA" id="ARBA00010951"/>
    </source>
</evidence>
<keyword evidence="2 12" id="KW-0808">Transferase</keyword>
<feature type="binding site" evidence="9">
    <location>
        <position position="44"/>
    </location>
    <ligand>
        <name>Zn(2+)</name>
        <dbReference type="ChEBI" id="CHEBI:29105"/>
    </ligand>
</feature>
<protein>
    <recommendedName>
        <fullName evidence="7">Galactose-1-phosphate uridylyltransferase</fullName>
        <ecNumber evidence="7">2.7.7.12</ecNumber>
    </recommendedName>
</protein>
<dbReference type="Pfam" id="PF01087">
    <property type="entry name" value="GalP_UDP_transf"/>
    <property type="match status" value="1"/>
</dbReference>
<dbReference type="Pfam" id="PF02744">
    <property type="entry name" value="GalP_UDP_tr_C"/>
    <property type="match status" value="1"/>
</dbReference>
<dbReference type="PIRSF" id="PIRSF000808">
    <property type="entry name" value="GalT"/>
    <property type="match status" value="1"/>
</dbReference>
<dbReference type="Proteomes" id="UP000231567">
    <property type="component" value="Unassembled WGS sequence"/>
</dbReference>
<dbReference type="EC" id="2.7.7.12" evidence="7"/>
<dbReference type="GO" id="GO:0008108">
    <property type="term" value="F:UDP-glucose:hexose-1-phosphate uridylyltransferase activity"/>
    <property type="evidence" value="ECO:0007669"/>
    <property type="project" value="UniProtKB-UniRule"/>
</dbReference>
<comment type="cofactor">
    <cofactor evidence="9">
        <name>Zn(2+)</name>
        <dbReference type="ChEBI" id="CHEBI:29105"/>
    </cofactor>
    <text evidence="9">Binds 1 zinc ion per subunit.</text>
</comment>
<evidence type="ECO:0000313" key="12">
    <source>
        <dbReference type="EMBL" id="PIP21366.1"/>
    </source>
</evidence>
<evidence type="ECO:0000256" key="7">
    <source>
        <dbReference type="NCBIfam" id="TIGR00209"/>
    </source>
</evidence>
<keyword evidence="3 12" id="KW-0548">Nucleotidyltransferase</keyword>
<keyword evidence="4 9" id="KW-0479">Metal-binding</keyword>
<comment type="caution">
    <text evidence="12">The sequence shown here is derived from an EMBL/GenBank/DDBJ whole genome shotgun (WGS) entry which is preliminary data.</text>
</comment>
<gene>
    <name evidence="12" type="primary">galT</name>
    <name evidence="12" type="ORF">COX39_03340</name>
</gene>
<dbReference type="SUPFAM" id="SSF54197">
    <property type="entry name" value="HIT-like"/>
    <property type="match status" value="2"/>
</dbReference>
<evidence type="ECO:0000313" key="13">
    <source>
        <dbReference type="Proteomes" id="UP000231567"/>
    </source>
</evidence>
<feature type="domain" description="Galactose-1-phosphate uridyl transferase C-terminal" evidence="11">
    <location>
        <begin position="182"/>
        <end position="293"/>
    </location>
</feature>
<keyword evidence="5 9" id="KW-0862">Zinc</keyword>
<dbReference type="InterPro" id="IPR005850">
    <property type="entry name" value="GalP_Utransf_C"/>
</dbReference>
<dbReference type="EMBL" id="PCRM01000044">
    <property type="protein sequence ID" value="PIP21366.1"/>
    <property type="molecule type" value="Genomic_DNA"/>
</dbReference>
<evidence type="ECO:0000256" key="4">
    <source>
        <dbReference type="ARBA" id="ARBA00022723"/>
    </source>
</evidence>
<evidence type="ECO:0000256" key="9">
    <source>
        <dbReference type="PIRSR" id="PIRSR000808-3"/>
    </source>
</evidence>
<evidence type="ECO:0000256" key="3">
    <source>
        <dbReference type="ARBA" id="ARBA00022695"/>
    </source>
</evidence>
<evidence type="ECO:0000256" key="6">
    <source>
        <dbReference type="ARBA" id="ARBA00023277"/>
    </source>
</evidence>
<accession>A0A2G9YQ46</accession>
<dbReference type="UniPathway" id="UPA00214"/>
<feature type="active site" description="Tele-UMP-histidine intermediate" evidence="8">
    <location>
        <position position="161"/>
    </location>
</feature>
<proteinExistence type="inferred from homology"/>
<dbReference type="InterPro" id="IPR005849">
    <property type="entry name" value="GalP_Utransf_N"/>
</dbReference>
<evidence type="ECO:0000256" key="8">
    <source>
        <dbReference type="PIRSR" id="PIRSR000808-1"/>
    </source>
</evidence>
<dbReference type="GO" id="GO:0006012">
    <property type="term" value="P:galactose metabolic process"/>
    <property type="evidence" value="ECO:0007669"/>
    <property type="project" value="UniProtKB-UniRule"/>
</dbReference>
<dbReference type="InterPro" id="IPR036265">
    <property type="entry name" value="HIT-like_sf"/>
</dbReference>
<organism evidence="12 13">
    <name type="scientific">Candidatus Nealsonbacteria bacterium CG23_combo_of_CG06-09_8_20_14_all_40_13</name>
    <dbReference type="NCBI Taxonomy" id="1974724"/>
    <lineage>
        <taxon>Bacteria</taxon>
        <taxon>Candidatus Nealsoniibacteriota</taxon>
    </lineage>
</organism>
<dbReference type="InterPro" id="IPR053177">
    <property type="entry name" value="ADP-glucose_phosphorylase"/>
</dbReference>
<name>A0A2G9YQ46_9BACT</name>
<reference evidence="12 13" key="1">
    <citation type="submission" date="2017-09" db="EMBL/GenBank/DDBJ databases">
        <title>Depth-based differentiation of microbial function through sediment-hosted aquifers and enrichment of novel symbionts in the deep terrestrial subsurface.</title>
        <authorList>
            <person name="Probst A.J."/>
            <person name="Ladd B."/>
            <person name="Jarett J.K."/>
            <person name="Geller-Mcgrath D.E."/>
            <person name="Sieber C.M."/>
            <person name="Emerson J.B."/>
            <person name="Anantharaman K."/>
            <person name="Thomas B.C."/>
            <person name="Malmstrom R."/>
            <person name="Stieglmeier M."/>
            <person name="Klingl A."/>
            <person name="Woyke T."/>
            <person name="Ryan C.M."/>
            <person name="Banfield J.F."/>
        </authorList>
    </citation>
    <scope>NUCLEOTIDE SEQUENCE [LARGE SCALE GENOMIC DNA]</scope>
    <source>
        <strain evidence="12">CG23_combo_of_CG06-09_8_20_14_all_40_13</strain>
    </source>
</reference>
<dbReference type="AlphaFoldDB" id="A0A2G9YQ46"/>
<dbReference type="Gene3D" id="3.30.428.10">
    <property type="entry name" value="HIT-like"/>
    <property type="match status" value="2"/>
</dbReference>
<feature type="binding site" evidence="9">
    <location>
        <position position="41"/>
    </location>
    <ligand>
        <name>Zn(2+)</name>
        <dbReference type="ChEBI" id="CHEBI:29105"/>
    </ligand>
</feature>
<dbReference type="NCBIfam" id="TIGR00209">
    <property type="entry name" value="galT_1"/>
    <property type="match status" value="1"/>
</dbReference>
<dbReference type="PANTHER" id="PTHR42763:SF2">
    <property type="entry name" value="ADP-GLUCOSE PHOSPHORYLASE"/>
    <property type="match status" value="1"/>
</dbReference>
<evidence type="ECO:0000259" key="10">
    <source>
        <dbReference type="Pfam" id="PF01087"/>
    </source>
</evidence>
<dbReference type="GO" id="GO:0008270">
    <property type="term" value="F:zinc ion binding"/>
    <property type="evidence" value="ECO:0007669"/>
    <property type="project" value="InterPro"/>
</dbReference>
<feature type="binding site" evidence="9">
    <location>
        <position position="108"/>
    </location>
    <ligand>
        <name>Zn(2+)</name>
        <dbReference type="ChEBI" id="CHEBI:29105"/>
    </ligand>
</feature>
<comment type="similarity">
    <text evidence="1">Belongs to the galactose-1-phosphate uridylyltransferase type 1 family.</text>
</comment>
<evidence type="ECO:0000256" key="2">
    <source>
        <dbReference type="ARBA" id="ARBA00022679"/>
    </source>
</evidence>
<feature type="domain" description="Galactose-1-phosphate uridyl transferase N-terminal" evidence="10">
    <location>
        <begin position="3"/>
        <end position="171"/>
    </location>
</feature>
<dbReference type="PANTHER" id="PTHR42763">
    <property type="entry name" value="ADP-GLUCOSE PHOSPHORYLASE"/>
    <property type="match status" value="1"/>
</dbReference>
<evidence type="ECO:0000256" key="5">
    <source>
        <dbReference type="ARBA" id="ARBA00022833"/>
    </source>
</evidence>
<dbReference type="InterPro" id="IPR001937">
    <property type="entry name" value="GalP_UDPtransf1"/>
</dbReference>